<evidence type="ECO:0000313" key="2">
    <source>
        <dbReference type="EMBL" id="PSL55661.1"/>
    </source>
</evidence>
<protein>
    <submittedName>
        <fullName evidence="2">Uncharacterized protein</fullName>
    </submittedName>
</protein>
<dbReference type="RefSeq" id="WP_245950009.1">
    <property type="nucleotide sequence ID" value="NZ_PYAX01000005.1"/>
</dbReference>
<dbReference type="EMBL" id="PYAX01000005">
    <property type="protein sequence ID" value="PSL55661.1"/>
    <property type="molecule type" value="Genomic_DNA"/>
</dbReference>
<accession>A0A2P8IB28</accession>
<feature type="compositionally biased region" description="Acidic residues" evidence="1">
    <location>
        <begin position="98"/>
        <end position="132"/>
    </location>
</feature>
<feature type="region of interest" description="Disordered" evidence="1">
    <location>
        <begin position="72"/>
        <end position="162"/>
    </location>
</feature>
<evidence type="ECO:0000313" key="3">
    <source>
        <dbReference type="Proteomes" id="UP000241118"/>
    </source>
</evidence>
<sequence length="303" mass="31865">MGQLSFYSAEARQPCVGDLAGLLCGPGRALGFARGRAARVSVTVDTRDRAAAVVAALAERGVQARIELVTTPVRGEATEDDAPAPDEPVAEEHPGVEAVEDEVVPDDGLDEPPDEVIDDPVDLDEPVDDEPDGFAPVVIGSGRSRPAEHEPEPEPEAETAPEAKTAELAGHSEDEPVVIESWQVTTAFRTDLAGLAAQWLDGDRKVVPPGFTLDGAALRLWALASGRWVESGSGYLLGLDPEAPDTHEALRKALATSGLPSTLLTGKAGGPALRVVGRRRLERLAELVGRAPRGVAERTWPAA</sequence>
<proteinExistence type="predicted"/>
<gene>
    <name evidence="2" type="ORF">B0I31_105632</name>
</gene>
<organism evidence="2 3">
    <name type="scientific">Saccharothrix carnea</name>
    <dbReference type="NCBI Taxonomy" id="1280637"/>
    <lineage>
        <taxon>Bacteria</taxon>
        <taxon>Bacillati</taxon>
        <taxon>Actinomycetota</taxon>
        <taxon>Actinomycetes</taxon>
        <taxon>Pseudonocardiales</taxon>
        <taxon>Pseudonocardiaceae</taxon>
        <taxon>Saccharothrix</taxon>
    </lineage>
</organism>
<evidence type="ECO:0000256" key="1">
    <source>
        <dbReference type="SAM" id="MobiDB-lite"/>
    </source>
</evidence>
<reference evidence="2 3" key="1">
    <citation type="submission" date="2018-03" db="EMBL/GenBank/DDBJ databases">
        <title>Genomic Encyclopedia of Type Strains, Phase III (KMG-III): the genomes of soil and plant-associated and newly described type strains.</title>
        <authorList>
            <person name="Whitman W."/>
        </authorList>
    </citation>
    <scope>NUCLEOTIDE SEQUENCE [LARGE SCALE GENOMIC DNA]</scope>
    <source>
        <strain evidence="2 3">CGMCC 4.7097</strain>
    </source>
</reference>
<name>A0A2P8IB28_SACCR</name>
<dbReference type="AlphaFoldDB" id="A0A2P8IB28"/>
<dbReference type="Proteomes" id="UP000241118">
    <property type="component" value="Unassembled WGS sequence"/>
</dbReference>
<keyword evidence="3" id="KW-1185">Reference proteome</keyword>
<comment type="caution">
    <text evidence="2">The sequence shown here is derived from an EMBL/GenBank/DDBJ whole genome shotgun (WGS) entry which is preliminary data.</text>
</comment>